<dbReference type="PANTHER" id="PTHR30290:SF10">
    <property type="entry name" value="PERIPLASMIC OLIGOPEPTIDE-BINDING PROTEIN-RELATED"/>
    <property type="match status" value="1"/>
</dbReference>
<dbReference type="PANTHER" id="PTHR30290">
    <property type="entry name" value="PERIPLASMIC BINDING COMPONENT OF ABC TRANSPORTER"/>
    <property type="match status" value="1"/>
</dbReference>
<dbReference type="GO" id="GO:0043190">
    <property type="term" value="C:ATP-binding cassette (ABC) transporter complex"/>
    <property type="evidence" value="ECO:0007669"/>
    <property type="project" value="InterPro"/>
</dbReference>
<evidence type="ECO:0000256" key="2">
    <source>
        <dbReference type="ARBA" id="ARBA00005695"/>
    </source>
</evidence>
<dbReference type="InterPro" id="IPR039424">
    <property type="entry name" value="SBP_5"/>
</dbReference>
<dbReference type="eggNOG" id="COG0747">
    <property type="taxonomic scope" value="Bacteria"/>
</dbReference>
<dbReference type="Proteomes" id="UP000182466">
    <property type="component" value="Unassembled WGS sequence"/>
</dbReference>
<dbReference type="STRING" id="999627.SAMN05216236_12452"/>
<dbReference type="PIRSF" id="PIRSF002741">
    <property type="entry name" value="MppA"/>
    <property type="match status" value="1"/>
</dbReference>
<evidence type="ECO:0000256" key="3">
    <source>
        <dbReference type="ARBA" id="ARBA00022448"/>
    </source>
</evidence>
<comment type="subcellular location">
    <subcellularLocation>
        <location evidence="1">Periplasm</location>
    </subcellularLocation>
</comment>
<keyword evidence="3" id="KW-0813">Transport</keyword>
<evidence type="ECO:0000259" key="6">
    <source>
        <dbReference type="Pfam" id="PF00496"/>
    </source>
</evidence>
<dbReference type="AlphaFoldDB" id="A0A1I7D943"/>
<dbReference type="CDD" id="cd08508">
    <property type="entry name" value="PBP2_NikA_DppA_OppA_like_1"/>
    <property type="match status" value="1"/>
</dbReference>
<keyword evidence="4 5" id="KW-0732">Signal</keyword>
<dbReference type="GO" id="GO:1904680">
    <property type="term" value="F:peptide transmembrane transporter activity"/>
    <property type="evidence" value="ECO:0007669"/>
    <property type="project" value="TreeGrafter"/>
</dbReference>
<evidence type="ECO:0000256" key="4">
    <source>
        <dbReference type="ARBA" id="ARBA00022729"/>
    </source>
</evidence>
<dbReference type="InterPro" id="IPR030678">
    <property type="entry name" value="Peptide/Ni-bd"/>
</dbReference>
<dbReference type="GO" id="GO:0030288">
    <property type="term" value="C:outer membrane-bounded periplasmic space"/>
    <property type="evidence" value="ECO:0007669"/>
    <property type="project" value="UniProtKB-ARBA"/>
</dbReference>
<evidence type="ECO:0000256" key="1">
    <source>
        <dbReference type="ARBA" id="ARBA00004418"/>
    </source>
</evidence>
<accession>A0A1I7D943</accession>
<dbReference type="Gene3D" id="3.40.190.10">
    <property type="entry name" value="Periplasmic binding protein-like II"/>
    <property type="match status" value="1"/>
</dbReference>
<keyword evidence="8" id="KW-1185">Reference proteome</keyword>
<protein>
    <submittedName>
        <fullName evidence="7">Peptide/nickel transport system substrate-binding protein</fullName>
    </submittedName>
</protein>
<dbReference type="Gene3D" id="3.10.105.10">
    <property type="entry name" value="Dipeptide-binding Protein, Domain 3"/>
    <property type="match status" value="1"/>
</dbReference>
<dbReference type="SUPFAM" id="SSF53850">
    <property type="entry name" value="Periplasmic binding protein-like II"/>
    <property type="match status" value="1"/>
</dbReference>
<feature type="chain" id="PRO_5010354603" evidence="5">
    <location>
        <begin position="21"/>
        <end position="513"/>
    </location>
</feature>
<proteinExistence type="inferred from homology"/>
<organism evidence="7 8">
    <name type="scientific">Sedimentitalea nanhaiensis</name>
    <dbReference type="NCBI Taxonomy" id="999627"/>
    <lineage>
        <taxon>Bacteria</taxon>
        <taxon>Pseudomonadati</taxon>
        <taxon>Pseudomonadota</taxon>
        <taxon>Alphaproteobacteria</taxon>
        <taxon>Rhodobacterales</taxon>
        <taxon>Paracoccaceae</taxon>
        <taxon>Sedimentitalea</taxon>
    </lineage>
</organism>
<evidence type="ECO:0000313" key="7">
    <source>
        <dbReference type="EMBL" id="SFU08135.1"/>
    </source>
</evidence>
<dbReference type="InterPro" id="IPR000914">
    <property type="entry name" value="SBP_5_dom"/>
</dbReference>
<evidence type="ECO:0000256" key="5">
    <source>
        <dbReference type="SAM" id="SignalP"/>
    </source>
</evidence>
<name>A0A1I7D943_9RHOB</name>
<sequence>MNRLIGLACAGMLAASGAFAAGTTLNVGMGSADAGKLDPHVATSTPDKGLLHWMFNGLVRIKPGEASPEFIEPDIAESWTASEDGLTWVFTLRQDVDCHGDYGGIDAADVVYSLNRSANPEQSSFAKDFEAFESVEATGEYEVTIKLKNPVPSLLGMLVPYHGGNIVCQDAVEALGEEYQRTPIGTGPFMFAEYQPQQYVKLVANPEYYRGEPKIKEIFYRYIPSDASRDLAFQSGEIDMIYGKQDQTWSERISKLPGTKVTVMKPGEMSVLHLNMTMPPLDDVRVRKAFAHAINRDAMVQFKGPDVTLAAISPVPEGNMGYTDQVPTYEYSIDKAKALLAEAGYPDGVTIKAIHTTLPGMLSTMEAVQSMLRDAGINMEIETVEHATFHEQIRKDMSQVVHYAAARFPVADVYLSQFFHSDATVNTPTAVANFSHCAVADDDIAGARVATDPVKQAEMWASAQAKIMEEVCAVPVVQSLQLWAWNDRLDLGAEVNGSLNLSPPVTEKAFFKD</sequence>
<dbReference type="Pfam" id="PF00496">
    <property type="entry name" value="SBP_bac_5"/>
    <property type="match status" value="1"/>
</dbReference>
<evidence type="ECO:0000313" key="8">
    <source>
        <dbReference type="Proteomes" id="UP000182466"/>
    </source>
</evidence>
<dbReference type="RefSeq" id="WP_027262169.1">
    <property type="nucleotide sequence ID" value="NZ_FPAW01000024.1"/>
</dbReference>
<feature type="domain" description="Solute-binding protein family 5" evidence="6">
    <location>
        <begin position="71"/>
        <end position="423"/>
    </location>
</feature>
<comment type="similarity">
    <text evidence="2">Belongs to the bacterial solute-binding protein 5 family.</text>
</comment>
<reference evidence="7 8" key="1">
    <citation type="submission" date="2016-10" db="EMBL/GenBank/DDBJ databases">
        <authorList>
            <person name="de Groot N.N."/>
        </authorList>
    </citation>
    <scope>NUCLEOTIDE SEQUENCE [LARGE SCALE GENOMIC DNA]</scope>
    <source>
        <strain evidence="7 8">CGMCC 1.10959</strain>
    </source>
</reference>
<feature type="signal peptide" evidence="5">
    <location>
        <begin position="1"/>
        <end position="20"/>
    </location>
</feature>
<dbReference type="EMBL" id="FPAW01000024">
    <property type="protein sequence ID" value="SFU08135.1"/>
    <property type="molecule type" value="Genomic_DNA"/>
</dbReference>
<dbReference type="GO" id="GO:0015833">
    <property type="term" value="P:peptide transport"/>
    <property type="evidence" value="ECO:0007669"/>
    <property type="project" value="TreeGrafter"/>
</dbReference>
<gene>
    <name evidence="7" type="ORF">SAMN05216236_12452</name>
</gene>